<evidence type="ECO:0000256" key="1">
    <source>
        <dbReference type="SAM" id="SignalP"/>
    </source>
</evidence>
<comment type="caution">
    <text evidence="2">The sequence shown here is derived from an EMBL/GenBank/DDBJ whole genome shotgun (WGS) entry which is preliminary data.</text>
</comment>
<sequence>MKTIVQSLVAALLFSTATLASDVIPASTNPTVTTNSYKVVVYPAITPNKLNVIVERQPGQMMVVSMKDSNGHRLGQQLVDKKQGTFRFQFDLSALQDGNYSVEVISGNDVALYPVTLKTQSAQETTRTITLN</sequence>
<name>A0A6L9LBY8_9BACT</name>
<keyword evidence="3" id="KW-1185">Reference proteome</keyword>
<feature type="signal peptide" evidence="1">
    <location>
        <begin position="1"/>
        <end position="20"/>
    </location>
</feature>
<accession>A0A6L9LBY8</accession>
<evidence type="ECO:0000313" key="2">
    <source>
        <dbReference type="EMBL" id="NDU98036.1"/>
    </source>
</evidence>
<dbReference type="RefSeq" id="WP_163954080.1">
    <property type="nucleotide sequence ID" value="NZ_JAAFZH010000014.1"/>
</dbReference>
<proteinExistence type="predicted"/>
<dbReference type="EMBL" id="JAAFZH010000014">
    <property type="protein sequence ID" value="NDU98036.1"/>
    <property type="molecule type" value="Genomic_DNA"/>
</dbReference>
<keyword evidence="1" id="KW-0732">Signal</keyword>
<evidence type="ECO:0000313" key="3">
    <source>
        <dbReference type="Proteomes" id="UP000474175"/>
    </source>
</evidence>
<protein>
    <recommendedName>
        <fullName evidence="4">T9SS type A sorting domain-containing protein</fullName>
    </recommendedName>
</protein>
<organism evidence="2 3">
    <name type="scientific">Spirosoma terrae</name>
    <dbReference type="NCBI Taxonomy" id="1968276"/>
    <lineage>
        <taxon>Bacteria</taxon>
        <taxon>Pseudomonadati</taxon>
        <taxon>Bacteroidota</taxon>
        <taxon>Cytophagia</taxon>
        <taxon>Cytophagales</taxon>
        <taxon>Cytophagaceae</taxon>
        <taxon>Spirosoma</taxon>
    </lineage>
</organism>
<feature type="chain" id="PRO_5026898837" description="T9SS type A sorting domain-containing protein" evidence="1">
    <location>
        <begin position="21"/>
        <end position="132"/>
    </location>
</feature>
<reference evidence="2 3" key="1">
    <citation type="submission" date="2020-02" db="EMBL/GenBank/DDBJ databases">
        <title>Draft genome sequence of two Spirosoma agri KCTC 52727 and Spirosoma terrae KCTC 52035.</title>
        <authorList>
            <person name="Rojas J."/>
            <person name="Ambika Manirajan B."/>
            <person name="Suarez C."/>
            <person name="Ratering S."/>
            <person name="Schnell S."/>
        </authorList>
    </citation>
    <scope>NUCLEOTIDE SEQUENCE [LARGE SCALE GENOMIC DNA]</scope>
    <source>
        <strain evidence="2 3">KCTC 52035</strain>
    </source>
</reference>
<gene>
    <name evidence="2" type="ORF">GK108_24335</name>
</gene>
<evidence type="ECO:0008006" key="4">
    <source>
        <dbReference type="Google" id="ProtNLM"/>
    </source>
</evidence>
<dbReference type="Proteomes" id="UP000474175">
    <property type="component" value="Unassembled WGS sequence"/>
</dbReference>
<dbReference type="AlphaFoldDB" id="A0A6L9LBY8"/>